<dbReference type="RefSeq" id="WP_089959232.1">
    <property type="nucleotide sequence ID" value="NZ_FOFR01000023.1"/>
</dbReference>
<evidence type="ECO:0000313" key="2">
    <source>
        <dbReference type="Proteomes" id="UP000199352"/>
    </source>
</evidence>
<dbReference type="InterPro" id="IPR036291">
    <property type="entry name" value="NAD(P)-bd_dom_sf"/>
</dbReference>
<gene>
    <name evidence="1" type="ORF">SAMN05216188_12366</name>
</gene>
<dbReference type="OrthoDB" id="3174087at2"/>
<accession>A0A1H9UZJ8</accession>
<protein>
    <submittedName>
        <fullName evidence="1">Uncharacterized protein</fullName>
    </submittedName>
</protein>
<dbReference type="Proteomes" id="UP000199352">
    <property type="component" value="Unassembled WGS sequence"/>
</dbReference>
<name>A0A1H9UZJ8_9PSEU</name>
<dbReference type="AlphaFoldDB" id="A0A1H9UZJ8"/>
<dbReference type="STRING" id="402600.SAMN05216188_12366"/>
<dbReference type="SUPFAM" id="SSF51735">
    <property type="entry name" value="NAD(P)-binding Rossmann-fold domains"/>
    <property type="match status" value="1"/>
</dbReference>
<dbReference type="EMBL" id="FOFR01000023">
    <property type="protein sequence ID" value="SES14950.1"/>
    <property type="molecule type" value="Genomic_DNA"/>
</dbReference>
<reference evidence="2" key="1">
    <citation type="submission" date="2016-10" db="EMBL/GenBank/DDBJ databases">
        <authorList>
            <person name="Varghese N."/>
            <person name="Submissions S."/>
        </authorList>
    </citation>
    <scope>NUCLEOTIDE SEQUENCE [LARGE SCALE GENOMIC DNA]</scope>
    <source>
        <strain evidence="2">CGMCC 4.3525</strain>
    </source>
</reference>
<sequence>MLTDVTYVDNAVEGLVLGWLHGRPGEAYFITDREPVELRSFLEAQFRLYGVEPSVPDLGLPAALANVPVPLLRFCSQQCTLDTGKAVAELGYQPVITRARALGATAASR</sequence>
<proteinExistence type="predicted"/>
<evidence type="ECO:0000313" key="1">
    <source>
        <dbReference type="EMBL" id="SES14950.1"/>
    </source>
</evidence>
<dbReference type="Gene3D" id="3.40.50.720">
    <property type="entry name" value="NAD(P)-binding Rossmann-like Domain"/>
    <property type="match status" value="1"/>
</dbReference>
<keyword evidence="2" id="KW-1185">Reference proteome</keyword>
<organism evidence="1 2">
    <name type="scientific">Lentzea xinjiangensis</name>
    <dbReference type="NCBI Taxonomy" id="402600"/>
    <lineage>
        <taxon>Bacteria</taxon>
        <taxon>Bacillati</taxon>
        <taxon>Actinomycetota</taxon>
        <taxon>Actinomycetes</taxon>
        <taxon>Pseudonocardiales</taxon>
        <taxon>Pseudonocardiaceae</taxon>
        <taxon>Lentzea</taxon>
    </lineage>
</organism>